<name>A0A9P8PBG0_9ASCO</name>
<reference evidence="1" key="1">
    <citation type="journal article" date="2021" name="Open Biol.">
        <title>Shared evolutionary footprints suggest mitochondrial oxidative damage underlies multiple complex I losses in fungi.</title>
        <authorList>
            <person name="Schikora-Tamarit M.A."/>
            <person name="Marcet-Houben M."/>
            <person name="Nosek J."/>
            <person name="Gabaldon T."/>
        </authorList>
    </citation>
    <scope>NUCLEOTIDE SEQUENCE</scope>
    <source>
        <strain evidence="1">CBS6075</strain>
    </source>
</reference>
<dbReference type="Proteomes" id="UP000769157">
    <property type="component" value="Unassembled WGS sequence"/>
</dbReference>
<keyword evidence="2" id="KW-1185">Reference proteome</keyword>
<gene>
    <name evidence="1" type="ORF">OGAPHI_002682</name>
</gene>
<comment type="caution">
    <text evidence="1">The sequence shown here is derived from an EMBL/GenBank/DDBJ whole genome shotgun (WGS) entry which is preliminary data.</text>
</comment>
<evidence type="ECO:0000313" key="1">
    <source>
        <dbReference type="EMBL" id="KAH3668927.1"/>
    </source>
</evidence>
<proteinExistence type="predicted"/>
<dbReference type="GeneID" id="70234649"/>
<dbReference type="AlphaFoldDB" id="A0A9P8PBG0"/>
<accession>A0A9P8PBG0</accession>
<dbReference type="EMBL" id="JAEUBE010000158">
    <property type="protein sequence ID" value="KAH3668927.1"/>
    <property type="molecule type" value="Genomic_DNA"/>
</dbReference>
<dbReference type="RefSeq" id="XP_046063341.1">
    <property type="nucleotide sequence ID" value="XM_046203578.1"/>
</dbReference>
<evidence type="ECO:0000313" key="2">
    <source>
        <dbReference type="Proteomes" id="UP000769157"/>
    </source>
</evidence>
<protein>
    <submittedName>
        <fullName evidence="1">Uncharacterized protein</fullName>
    </submittedName>
</protein>
<organism evidence="1 2">
    <name type="scientific">Ogataea philodendri</name>
    <dbReference type="NCBI Taxonomy" id="1378263"/>
    <lineage>
        <taxon>Eukaryota</taxon>
        <taxon>Fungi</taxon>
        <taxon>Dikarya</taxon>
        <taxon>Ascomycota</taxon>
        <taxon>Saccharomycotina</taxon>
        <taxon>Pichiomycetes</taxon>
        <taxon>Pichiales</taxon>
        <taxon>Pichiaceae</taxon>
        <taxon>Ogataea</taxon>
    </lineage>
</organism>
<sequence length="351" mass="39462">MLITFGLRHSSFPLALHWTANRSNRCRGMSTYSLNSPFSPMARNLPFGSRLRFHSGLNSHAFNLGINGTFHATGGSPYWRRESRLVSKTVRVCCWRSATISLSPKITLLPMRLRFTVSWYVSASCPSSSPEYSNVNTESFAVTTCHQKLVVLVYVQNAVFGGENLVFWGDLHVVRTHKVRAFIADTSLAFQPHLARVEPVLIENIVKRSNKQQKLVVQLDQFYHCGLEIVDSRVDQHIVSKDSKSLQVHLLRNIFVFKSANSWISPVSSSLENAMCLDSYQLVSTKCCLSSNSNRKICVMSLYFSSGTDFSALWPQCMLNREPRESHRPTAQSSCVEVGLTNLDRCDGTIA</sequence>
<reference evidence="1" key="2">
    <citation type="submission" date="2021-01" db="EMBL/GenBank/DDBJ databases">
        <authorList>
            <person name="Schikora-Tamarit M.A."/>
        </authorList>
    </citation>
    <scope>NUCLEOTIDE SEQUENCE</scope>
    <source>
        <strain evidence="1">CBS6075</strain>
    </source>
</reference>